<accession>A0ACC2P562</accession>
<evidence type="ECO:0000313" key="1">
    <source>
        <dbReference type="EMBL" id="KAJ8678449.1"/>
    </source>
</evidence>
<gene>
    <name evidence="1" type="ORF">QAD02_014236</name>
</gene>
<dbReference type="Proteomes" id="UP001239111">
    <property type="component" value="Chromosome 2"/>
</dbReference>
<feature type="non-terminal residue" evidence="1">
    <location>
        <position position="297"/>
    </location>
</feature>
<evidence type="ECO:0000313" key="2">
    <source>
        <dbReference type="Proteomes" id="UP001239111"/>
    </source>
</evidence>
<name>A0ACC2P562_9HYME</name>
<organism evidence="1 2">
    <name type="scientific">Eretmocerus hayati</name>
    <dbReference type="NCBI Taxonomy" id="131215"/>
    <lineage>
        <taxon>Eukaryota</taxon>
        <taxon>Metazoa</taxon>
        <taxon>Ecdysozoa</taxon>
        <taxon>Arthropoda</taxon>
        <taxon>Hexapoda</taxon>
        <taxon>Insecta</taxon>
        <taxon>Pterygota</taxon>
        <taxon>Neoptera</taxon>
        <taxon>Endopterygota</taxon>
        <taxon>Hymenoptera</taxon>
        <taxon>Apocrita</taxon>
        <taxon>Proctotrupomorpha</taxon>
        <taxon>Chalcidoidea</taxon>
        <taxon>Aphelinidae</taxon>
        <taxon>Aphelininae</taxon>
        <taxon>Eretmocerus</taxon>
    </lineage>
</organism>
<protein>
    <submittedName>
        <fullName evidence="1">Uncharacterized protein</fullName>
    </submittedName>
</protein>
<reference evidence="1" key="1">
    <citation type="submission" date="2023-04" db="EMBL/GenBank/DDBJ databases">
        <title>A chromosome-level genome assembly of the parasitoid wasp Eretmocerus hayati.</title>
        <authorList>
            <person name="Zhong Y."/>
            <person name="Liu S."/>
            <person name="Liu Y."/>
        </authorList>
    </citation>
    <scope>NUCLEOTIDE SEQUENCE</scope>
    <source>
        <strain evidence="1">ZJU_SS_LIU_2023</strain>
    </source>
</reference>
<comment type="caution">
    <text evidence="1">The sequence shown here is derived from an EMBL/GenBank/DDBJ whole genome shotgun (WGS) entry which is preliminary data.</text>
</comment>
<dbReference type="EMBL" id="CM056742">
    <property type="protein sequence ID" value="KAJ8678449.1"/>
    <property type="molecule type" value="Genomic_DNA"/>
</dbReference>
<keyword evidence="2" id="KW-1185">Reference proteome</keyword>
<proteinExistence type="predicted"/>
<sequence>MRYKAGGALLSTAASLYLPHTVSLWGVHSGRFAVSPADGAPRPSENKDSTDFVVDEAVEELRRRLREQRELAAMAAAASSTATVTTTATPRTPGRRSRDWMTHEQESSGSGDYGHHLTIGPHGGVDWVRRLGLEGGGRKSSDSEISGVGSGSTSGDEMALHRSTDCIVTKELVAASESDLLRSIPPWAPSPRNQKFRVSPERERARERNEKYQHQQQQQEMQQYQKHRESIQEHRERQSLVSERDRESIAVSDSSRATSSQEDEKTSKEDKEAKKTRVKQSLMKRARSVAIFSLKLK</sequence>